<dbReference type="Proteomes" id="UP001318860">
    <property type="component" value="Unassembled WGS sequence"/>
</dbReference>
<dbReference type="SUPFAM" id="SSF48576">
    <property type="entry name" value="Terpenoid synthases"/>
    <property type="match status" value="1"/>
</dbReference>
<comment type="caution">
    <text evidence="10">The sequence shown here is derived from an EMBL/GenBank/DDBJ whole genome shotgun (WGS) entry which is preliminary data.</text>
</comment>
<feature type="region of interest" description="Disordered" evidence="9">
    <location>
        <begin position="100"/>
        <end position="120"/>
    </location>
</feature>
<evidence type="ECO:0000256" key="6">
    <source>
        <dbReference type="ARBA" id="ARBA00022842"/>
    </source>
</evidence>
<feature type="compositionally biased region" description="Polar residues" evidence="9">
    <location>
        <begin position="47"/>
        <end position="74"/>
    </location>
</feature>
<dbReference type="InterPro" id="IPR033749">
    <property type="entry name" value="Polyprenyl_synt_CS"/>
</dbReference>
<dbReference type="InterPro" id="IPR008949">
    <property type="entry name" value="Isoprenoid_synthase_dom_sf"/>
</dbReference>
<keyword evidence="4 8" id="KW-0808">Transferase</keyword>
<evidence type="ECO:0000256" key="4">
    <source>
        <dbReference type="ARBA" id="ARBA00022679"/>
    </source>
</evidence>
<evidence type="ECO:0000313" key="10">
    <source>
        <dbReference type="EMBL" id="KAK6150958.1"/>
    </source>
</evidence>
<keyword evidence="7" id="KW-0414">Isoprene biosynthesis</keyword>
<dbReference type="PROSITE" id="PS00723">
    <property type="entry name" value="POLYPRENYL_SYNTHASE_1"/>
    <property type="match status" value="1"/>
</dbReference>
<evidence type="ECO:0000256" key="9">
    <source>
        <dbReference type="SAM" id="MobiDB-lite"/>
    </source>
</evidence>
<comment type="cofactor">
    <cofactor evidence="1">
        <name>Mg(2+)</name>
        <dbReference type="ChEBI" id="CHEBI:18420"/>
    </cofactor>
</comment>
<dbReference type="NCBIfam" id="NF045485">
    <property type="entry name" value="FPPsyn"/>
    <property type="match status" value="1"/>
</dbReference>
<accession>A0ABR0WTY0</accession>
<keyword evidence="6" id="KW-0460">Magnesium</keyword>
<feature type="region of interest" description="Disordered" evidence="9">
    <location>
        <begin position="22"/>
        <end position="84"/>
    </location>
</feature>
<evidence type="ECO:0000256" key="7">
    <source>
        <dbReference type="ARBA" id="ARBA00023229"/>
    </source>
</evidence>
<comment type="pathway">
    <text evidence="2">Isoprenoid biosynthesis.</text>
</comment>
<evidence type="ECO:0000256" key="8">
    <source>
        <dbReference type="RuleBase" id="RU004466"/>
    </source>
</evidence>
<dbReference type="PANTHER" id="PTHR43281">
    <property type="entry name" value="FARNESYL DIPHOSPHATE SYNTHASE"/>
    <property type="match status" value="1"/>
</dbReference>
<evidence type="ECO:0000256" key="3">
    <source>
        <dbReference type="ARBA" id="ARBA00006706"/>
    </source>
</evidence>
<dbReference type="PANTHER" id="PTHR43281:SF24">
    <property type="entry name" value="OS07G0580900 PROTEIN"/>
    <property type="match status" value="1"/>
</dbReference>
<reference evidence="10 11" key="1">
    <citation type="journal article" date="2021" name="Comput. Struct. Biotechnol. J.">
        <title>De novo genome assembly of the potent medicinal plant Rehmannia glutinosa using nanopore technology.</title>
        <authorList>
            <person name="Ma L."/>
            <person name="Dong C."/>
            <person name="Song C."/>
            <person name="Wang X."/>
            <person name="Zheng X."/>
            <person name="Niu Y."/>
            <person name="Chen S."/>
            <person name="Feng W."/>
        </authorList>
    </citation>
    <scope>NUCLEOTIDE SEQUENCE [LARGE SCALE GENOMIC DNA]</scope>
    <source>
        <strain evidence="10">DH-2019</strain>
    </source>
</reference>
<dbReference type="InterPro" id="IPR053378">
    <property type="entry name" value="Prenyl_diphosphate_synthase"/>
</dbReference>
<evidence type="ECO:0008006" key="12">
    <source>
        <dbReference type="Google" id="ProtNLM"/>
    </source>
</evidence>
<dbReference type="InterPro" id="IPR000092">
    <property type="entry name" value="Polyprenyl_synt"/>
</dbReference>
<keyword evidence="5" id="KW-0479">Metal-binding</keyword>
<proteinExistence type="inferred from homology"/>
<sequence>MEEKRILLQKQIKHYLCWNEKTHAKTPNNSPTPRTTTLSPGRRQTECDNLSLISVPRQNPKQQSNASHHYSVTGTAPDGMRQPLPHFRRNRLLQRSPFSNPACNHPTVNKHQHQQTQQAANPRNKFDFRTYMLEKINIVNQALDAALPLQNPIKIHEAMRYSLLSGGKRICPIVCLAACQLVGGDESTAMPSACALEMIHAMSLMHDDLPCMDNDDLRRGRPSNHVVFGENVTVLAGYALLARAFEHIADSTRGVSPEKIVRVIGELARLIGPEGVVAGQVADLRCGGQGRRLDIGLEQLEYIHLHKTAASVEASAVAGAVLGGACGEEIERLRKYSRCAGLMFQVVDDILDVTKSSEELGKTSGKDLVADKVTYPKLIGIDKSKKYAQKLNREAQEQLNGFDPEKAAPLIALADYIAHRQK</sequence>
<dbReference type="Pfam" id="PF00348">
    <property type="entry name" value="polyprenyl_synt"/>
    <property type="match status" value="1"/>
</dbReference>
<organism evidence="10 11">
    <name type="scientific">Rehmannia glutinosa</name>
    <name type="common">Chinese foxglove</name>
    <dbReference type="NCBI Taxonomy" id="99300"/>
    <lineage>
        <taxon>Eukaryota</taxon>
        <taxon>Viridiplantae</taxon>
        <taxon>Streptophyta</taxon>
        <taxon>Embryophyta</taxon>
        <taxon>Tracheophyta</taxon>
        <taxon>Spermatophyta</taxon>
        <taxon>Magnoliopsida</taxon>
        <taxon>eudicotyledons</taxon>
        <taxon>Gunneridae</taxon>
        <taxon>Pentapetalae</taxon>
        <taxon>asterids</taxon>
        <taxon>lamiids</taxon>
        <taxon>Lamiales</taxon>
        <taxon>Orobanchaceae</taxon>
        <taxon>Rehmannieae</taxon>
        <taxon>Rehmannia</taxon>
    </lineage>
</organism>
<dbReference type="EMBL" id="JABTTQ020000008">
    <property type="protein sequence ID" value="KAK6150958.1"/>
    <property type="molecule type" value="Genomic_DNA"/>
</dbReference>
<dbReference type="Gene3D" id="1.10.600.10">
    <property type="entry name" value="Farnesyl Diphosphate Synthase"/>
    <property type="match status" value="1"/>
</dbReference>
<evidence type="ECO:0000313" key="11">
    <source>
        <dbReference type="Proteomes" id="UP001318860"/>
    </source>
</evidence>
<dbReference type="SFLD" id="SFLDG01017">
    <property type="entry name" value="Polyprenyl_Transferase_Like"/>
    <property type="match status" value="1"/>
</dbReference>
<evidence type="ECO:0000256" key="2">
    <source>
        <dbReference type="ARBA" id="ARBA00005128"/>
    </source>
</evidence>
<dbReference type="CDD" id="cd00685">
    <property type="entry name" value="Trans_IPPS_HT"/>
    <property type="match status" value="1"/>
</dbReference>
<protein>
    <recommendedName>
        <fullName evidence="12">Geranylgeranyl pyrophosphate synthase</fullName>
    </recommendedName>
</protein>
<dbReference type="SFLD" id="SFLDS00005">
    <property type="entry name" value="Isoprenoid_Synthase_Type_I"/>
    <property type="match status" value="1"/>
</dbReference>
<evidence type="ECO:0000256" key="5">
    <source>
        <dbReference type="ARBA" id="ARBA00022723"/>
    </source>
</evidence>
<feature type="compositionally biased region" description="Low complexity" evidence="9">
    <location>
        <begin position="26"/>
        <end position="40"/>
    </location>
</feature>
<comment type="similarity">
    <text evidence="3 8">Belongs to the FPP/GGPP synthase family.</text>
</comment>
<gene>
    <name evidence="10" type="ORF">DH2020_015890</name>
</gene>
<name>A0ABR0WTY0_REHGL</name>
<evidence type="ECO:0000256" key="1">
    <source>
        <dbReference type="ARBA" id="ARBA00001946"/>
    </source>
</evidence>
<keyword evidence="11" id="KW-1185">Reference proteome</keyword>